<dbReference type="Pfam" id="PF00460">
    <property type="entry name" value="Flg_bb_rod"/>
    <property type="match status" value="1"/>
</dbReference>
<comment type="caution">
    <text evidence="5">The sequence shown here is derived from an EMBL/GenBank/DDBJ whole genome shotgun (WGS) entry which is preliminary data.</text>
</comment>
<comment type="similarity">
    <text evidence="1">Belongs to the flagella basal body rod proteins family.</text>
</comment>
<gene>
    <name evidence="5" type="ORF">EJP77_06515</name>
</gene>
<dbReference type="Pfam" id="PF06429">
    <property type="entry name" value="Flg_bbr_C"/>
    <property type="match status" value="1"/>
</dbReference>
<feature type="domain" description="Flagellar basal-body/hook protein C-terminal" evidence="3">
    <location>
        <begin position="242"/>
        <end position="286"/>
    </location>
</feature>
<dbReference type="SUPFAM" id="SSF117143">
    <property type="entry name" value="Flagellar hook protein flgE"/>
    <property type="match status" value="1"/>
</dbReference>
<keyword evidence="5" id="KW-0969">Cilium</keyword>
<accession>A0A3S1JQ48</accession>
<feature type="domain" description="Flagellar basal body rod protein N-terminal" evidence="2">
    <location>
        <begin position="5"/>
        <end position="35"/>
    </location>
</feature>
<dbReference type="RefSeq" id="WP_127198415.1">
    <property type="nucleotide sequence ID" value="NZ_RZNX01000002.1"/>
</dbReference>
<dbReference type="GO" id="GO:0009288">
    <property type="term" value="C:bacterial-type flagellum"/>
    <property type="evidence" value="ECO:0007669"/>
    <property type="project" value="TreeGrafter"/>
</dbReference>
<evidence type="ECO:0000259" key="2">
    <source>
        <dbReference type="Pfam" id="PF00460"/>
    </source>
</evidence>
<evidence type="ECO:0000313" key="6">
    <source>
        <dbReference type="Proteomes" id="UP000272464"/>
    </source>
</evidence>
<dbReference type="Pfam" id="PF22692">
    <property type="entry name" value="LlgE_F_G_D1"/>
    <property type="match status" value="1"/>
</dbReference>
<dbReference type="InterPro" id="IPR037925">
    <property type="entry name" value="FlgE/F/G-like"/>
</dbReference>
<evidence type="ECO:0000259" key="3">
    <source>
        <dbReference type="Pfam" id="PF06429"/>
    </source>
</evidence>
<dbReference type="InterPro" id="IPR053967">
    <property type="entry name" value="LlgE_F_G-like_D1"/>
</dbReference>
<dbReference type="InterPro" id="IPR010930">
    <property type="entry name" value="Flg_bb/hook_C_dom"/>
</dbReference>
<organism evidence="5 6">
    <name type="scientific">Paenibacillus zeisoli</name>
    <dbReference type="NCBI Taxonomy" id="2496267"/>
    <lineage>
        <taxon>Bacteria</taxon>
        <taxon>Bacillati</taxon>
        <taxon>Bacillota</taxon>
        <taxon>Bacilli</taxon>
        <taxon>Bacillales</taxon>
        <taxon>Paenibacillaceae</taxon>
        <taxon>Paenibacillus</taxon>
    </lineage>
</organism>
<dbReference type="PANTHER" id="PTHR30435">
    <property type="entry name" value="FLAGELLAR PROTEIN"/>
    <property type="match status" value="1"/>
</dbReference>
<proteinExistence type="inferred from homology"/>
<evidence type="ECO:0000256" key="1">
    <source>
        <dbReference type="ARBA" id="ARBA00009677"/>
    </source>
</evidence>
<name>A0A3S1JQ48_9BACL</name>
<evidence type="ECO:0000313" key="5">
    <source>
        <dbReference type="EMBL" id="RUT33300.1"/>
    </source>
</evidence>
<dbReference type="InterPro" id="IPR001444">
    <property type="entry name" value="Flag_bb_rod_N"/>
</dbReference>
<reference evidence="5 6" key="1">
    <citation type="submission" date="2018-12" db="EMBL/GenBank/DDBJ databases">
        <authorList>
            <person name="Sun L."/>
            <person name="Chen Z."/>
        </authorList>
    </citation>
    <scope>NUCLEOTIDE SEQUENCE [LARGE SCALE GENOMIC DNA]</scope>
    <source>
        <strain evidence="5 6">3-5-3</strain>
    </source>
</reference>
<feature type="domain" description="Flagellar hook protein FlgE/F/G-like D1" evidence="4">
    <location>
        <begin position="130"/>
        <end position="189"/>
    </location>
</feature>
<keyword evidence="5" id="KW-0282">Flagellum</keyword>
<keyword evidence="5" id="KW-0966">Cell projection</keyword>
<dbReference type="OrthoDB" id="9800375at2"/>
<evidence type="ECO:0000259" key="4">
    <source>
        <dbReference type="Pfam" id="PF22692"/>
    </source>
</evidence>
<dbReference type="PANTHER" id="PTHR30435:SF19">
    <property type="entry name" value="FLAGELLAR BASAL-BODY ROD PROTEIN FLGG"/>
    <property type="match status" value="1"/>
</dbReference>
<dbReference type="Proteomes" id="UP000272464">
    <property type="component" value="Unassembled WGS sequence"/>
</dbReference>
<sequence>MLRGLYTAAAGMMTQQRMHDTVTQNIANVNTPGYKSVNEAARSFPEVLISLVGGNGPGSSQIGKLNTGVFAEETQPTYTQGDLRETGKSSDFGLESSLELVDPATGQPYAFDQSGKFVKADGSVVYRPQAFFTVQDNSGNIRYTRDGSFHVNGAGELLSSTGFKVLGSNGQPLVLDRPINDLQMDSKGNFLYNGAPTNQQLQITVAASPYELVRNGNGVYEAADPQKAGLRNMTAADAVTVRQGSLEGSNVNTAQSMVDLMTAQRAYEANQKVIQFYDKSMDKAVNDVGRV</sequence>
<keyword evidence="6" id="KW-1185">Reference proteome</keyword>
<dbReference type="GO" id="GO:0071978">
    <property type="term" value="P:bacterial-type flagellum-dependent swarming motility"/>
    <property type="evidence" value="ECO:0007669"/>
    <property type="project" value="TreeGrafter"/>
</dbReference>
<dbReference type="AlphaFoldDB" id="A0A3S1JQ48"/>
<dbReference type="EMBL" id="RZNX01000002">
    <property type="protein sequence ID" value="RUT33300.1"/>
    <property type="molecule type" value="Genomic_DNA"/>
</dbReference>
<protein>
    <submittedName>
        <fullName evidence="5">Flagellar hook-basal body protein</fullName>
    </submittedName>
</protein>